<reference evidence="1" key="1">
    <citation type="journal article" date="2024" name="Syst. Appl. Microbiol.">
        <title>First single-strain enrichments of Electrothrix cable bacteria, description of E. aestuarii sp. nov. and E. rattekaaiensis sp. nov., and proposal of a cable bacteria taxonomy following the rules of the SeqCode.</title>
        <authorList>
            <person name="Plum-Jensen L.E."/>
            <person name="Schramm A."/>
            <person name="Marshall I.P.G."/>
        </authorList>
    </citation>
    <scope>NUCLEOTIDE SEQUENCE</scope>
    <source>
        <strain evidence="1">Rat1</strain>
    </source>
</reference>
<sequence>MIDIGGIIFKFIHDTASRFISTCTSKKFGDWLSKKKSQPESKQAEIKYIQERAKRENRLLSLQEQLAQYKYSEVKISEFSALHQASVSERALQLKQEELELAKARMRQDGQVSAAYIELKKQELHIMHEELIERRKFGYLQLELMRQGQIGSIRLKLKELEVLRDQKNWSGILSRDEMREIFEGRENKHKLLMLVSPPDISKSCPLSFINNLEKDLRNRLKLFFQTYYPPTSDLCPVDFFGKFFTASIFDLQAHQLQKELSLVPTVVIYSDITDQDLFIHAYFGVNNIEIPLSLEWRWKTTQQMFMTSEGNEEESLLFIRNTIVKIYQLSGSFLTDLYYLLINPYHEPRLFSTSENEFPSEWLSSCIDNLLKFQKKRIFEHETELRKQQEKNDEQIFDDTALRRLTDEKNMRDHAPNTKLKNIKGTQIWYEWIERSGQLYQLAYWYDEKKVYKVAIIEGIEPINMGNPQIGLSEEGVIDFIERNYSINSMIDLRKKAIEWLSSYSAYPPFGPFVLHTINDMLHNFLKKRNFTSRERHDIRNMFEKAINTQVKDVNGTIVWYEWIERVGKRYQLAYWYNEEDERYKAAVIEGINQADIASQYMTLSDEGLINLEHEDDPYQFVADIRSHAIDWINNL</sequence>
<proteinExistence type="predicted"/>
<accession>A0AAU8LTC6</accession>
<dbReference type="KEGG" id="eaj:Q3M24_19905"/>
<gene>
    <name evidence="1" type="ORF">Q3M24_19905</name>
</gene>
<reference evidence="1" key="2">
    <citation type="submission" date="2024-06" db="EMBL/GenBank/DDBJ databases">
        <authorList>
            <person name="Plum-Jensen L.E."/>
            <person name="Schramm A."/>
            <person name="Marshall I.P.G."/>
        </authorList>
    </citation>
    <scope>NUCLEOTIDE SEQUENCE</scope>
    <source>
        <strain evidence="1">Rat1</strain>
    </source>
</reference>
<dbReference type="AlphaFoldDB" id="A0AAU8LTC6"/>
<evidence type="ECO:0000313" key="1">
    <source>
        <dbReference type="EMBL" id="XCN72529.1"/>
    </source>
</evidence>
<organism evidence="1">
    <name type="scientific">Candidatus Electrothrix aestuarii</name>
    <dbReference type="NCBI Taxonomy" id="3062594"/>
    <lineage>
        <taxon>Bacteria</taxon>
        <taxon>Pseudomonadati</taxon>
        <taxon>Thermodesulfobacteriota</taxon>
        <taxon>Desulfobulbia</taxon>
        <taxon>Desulfobulbales</taxon>
        <taxon>Desulfobulbaceae</taxon>
        <taxon>Candidatus Electrothrix</taxon>
    </lineage>
</organism>
<dbReference type="EMBL" id="CP159373">
    <property type="protein sequence ID" value="XCN72529.1"/>
    <property type="molecule type" value="Genomic_DNA"/>
</dbReference>
<protein>
    <submittedName>
        <fullName evidence="1">Uncharacterized protein</fullName>
    </submittedName>
</protein>
<name>A0AAU8LTC6_9BACT</name>